<dbReference type="GO" id="GO:0016209">
    <property type="term" value="F:antioxidant activity"/>
    <property type="evidence" value="ECO:0007669"/>
    <property type="project" value="InterPro"/>
</dbReference>
<dbReference type="AlphaFoldDB" id="A0A159Z725"/>
<protein>
    <submittedName>
        <fullName evidence="7">Redoxin domain-containing protein</fullName>
    </submittedName>
</protein>
<dbReference type="Gene3D" id="3.40.30.10">
    <property type="entry name" value="Glutaredoxin"/>
    <property type="match status" value="1"/>
</dbReference>
<dbReference type="SUPFAM" id="SSF52833">
    <property type="entry name" value="Thioredoxin-like"/>
    <property type="match status" value="1"/>
</dbReference>
<keyword evidence="5" id="KW-1133">Transmembrane helix</keyword>
<dbReference type="InterPro" id="IPR017937">
    <property type="entry name" value="Thioredoxin_CS"/>
</dbReference>
<dbReference type="OrthoDB" id="9799347at2"/>
<keyword evidence="4" id="KW-0676">Redox-active center</keyword>
<evidence type="ECO:0000256" key="2">
    <source>
        <dbReference type="ARBA" id="ARBA00022748"/>
    </source>
</evidence>
<evidence type="ECO:0000256" key="3">
    <source>
        <dbReference type="ARBA" id="ARBA00023157"/>
    </source>
</evidence>
<dbReference type="InterPro" id="IPR036249">
    <property type="entry name" value="Thioredoxin-like_sf"/>
</dbReference>
<dbReference type="Pfam" id="PF00578">
    <property type="entry name" value="AhpC-TSA"/>
    <property type="match status" value="1"/>
</dbReference>
<evidence type="ECO:0000256" key="1">
    <source>
        <dbReference type="ARBA" id="ARBA00004196"/>
    </source>
</evidence>
<dbReference type="GO" id="GO:0015036">
    <property type="term" value="F:disulfide oxidoreductase activity"/>
    <property type="evidence" value="ECO:0007669"/>
    <property type="project" value="UniProtKB-ARBA"/>
</dbReference>
<dbReference type="InterPro" id="IPR050553">
    <property type="entry name" value="Thioredoxin_ResA/DsbE_sf"/>
</dbReference>
<dbReference type="InterPro" id="IPR013766">
    <property type="entry name" value="Thioredoxin_domain"/>
</dbReference>
<evidence type="ECO:0000256" key="4">
    <source>
        <dbReference type="ARBA" id="ARBA00023284"/>
    </source>
</evidence>
<dbReference type="EMBL" id="CP012661">
    <property type="protein sequence ID" value="AMY71196.1"/>
    <property type="molecule type" value="Genomic_DNA"/>
</dbReference>
<proteinExistence type="predicted"/>
<accession>A0A159Z725</accession>
<dbReference type="GO" id="GO:0017004">
    <property type="term" value="P:cytochrome complex assembly"/>
    <property type="evidence" value="ECO:0007669"/>
    <property type="project" value="UniProtKB-KW"/>
</dbReference>
<name>A0A159Z725_9RHOB</name>
<feature type="domain" description="Thioredoxin" evidence="6">
    <location>
        <begin position="129"/>
        <end position="265"/>
    </location>
</feature>
<dbReference type="PANTHER" id="PTHR42852:SF6">
    <property type="entry name" value="THIOL:DISULFIDE INTERCHANGE PROTEIN DSBE"/>
    <property type="match status" value="1"/>
</dbReference>
<reference evidence="7 8" key="1">
    <citation type="submission" date="2015-09" db="EMBL/GenBank/DDBJ databases">
        <title>Complete genome sequence of Defluviimonas alba cai42t isolated from an oilfield in Xinjiang.</title>
        <authorList>
            <person name="Geng S."/>
            <person name="Pan X."/>
            <person name="Wu X."/>
        </authorList>
    </citation>
    <scope>NUCLEOTIDE SEQUENCE [LARGE SCALE GENOMIC DNA]</scope>
    <source>
        <strain evidence="8">cai42</strain>
    </source>
</reference>
<keyword evidence="8" id="KW-1185">Reference proteome</keyword>
<dbReference type="KEGG" id="daa:AKL17_3974"/>
<organism evidence="7 8">
    <name type="scientific">Frigidibacter mobilis</name>
    <dbReference type="NCBI Taxonomy" id="1335048"/>
    <lineage>
        <taxon>Bacteria</taxon>
        <taxon>Pseudomonadati</taxon>
        <taxon>Pseudomonadota</taxon>
        <taxon>Alphaproteobacteria</taxon>
        <taxon>Rhodobacterales</taxon>
        <taxon>Paracoccaceae</taxon>
        <taxon>Frigidibacter</taxon>
    </lineage>
</organism>
<gene>
    <name evidence="7" type="ORF">AKL17_3974</name>
</gene>
<feature type="transmembrane region" description="Helical" evidence="5">
    <location>
        <begin position="72"/>
        <end position="99"/>
    </location>
</feature>
<dbReference type="PROSITE" id="PS00194">
    <property type="entry name" value="THIOREDOXIN_1"/>
    <property type="match status" value="1"/>
</dbReference>
<keyword evidence="3" id="KW-1015">Disulfide bond</keyword>
<keyword evidence="5" id="KW-0812">Transmembrane</keyword>
<evidence type="ECO:0000259" key="6">
    <source>
        <dbReference type="PROSITE" id="PS51352"/>
    </source>
</evidence>
<dbReference type="RefSeq" id="WP_066816178.1">
    <property type="nucleotide sequence ID" value="NZ_CP012661.1"/>
</dbReference>
<dbReference type="PROSITE" id="PS51352">
    <property type="entry name" value="THIOREDOXIN_2"/>
    <property type="match status" value="1"/>
</dbReference>
<dbReference type="Proteomes" id="UP000076128">
    <property type="component" value="Chromosome"/>
</dbReference>
<dbReference type="CDD" id="cd02966">
    <property type="entry name" value="TlpA_like_family"/>
    <property type="match status" value="1"/>
</dbReference>
<evidence type="ECO:0000256" key="5">
    <source>
        <dbReference type="SAM" id="Phobius"/>
    </source>
</evidence>
<dbReference type="PANTHER" id="PTHR42852">
    <property type="entry name" value="THIOL:DISULFIDE INTERCHANGE PROTEIN DSBE"/>
    <property type="match status" value="1"/>
</dbReference>
<dbReference type="InterPro" id="IPR000866">
    <property type="entry name" value="AhpC/TSA"/>
</dbReference>
<dbReference type="PATRIC" id="fig|1335048.3.peg.4130"/>
<dbReference type="STRING" id="1335048.AKL17_3974"/>
<keyword evidence="2" id="KW-0201">Cytochrome c-type biogenesis</keyword>
<comment type="subcellular location">
    <subcellularLocation>
        <location evidence="1">Cell envelope</location>
    </subcellularLocation>
</comment>
<keyword evidence="5" id="KW-0472">Membrane</keyword>
<sequence>MGGFALGPFVFSADRAPVLLALLILLGASGFIARTRGPAIANWASAAALAAALSARLGFVVQNLESFRADPLSILAFWQGGFSPLWGAAGFAAVSAWYLGRRTDLILPAVASVVFAFIGWNVAQQLARGMDVAPLGDMQLATLSGDPVTPADWQGRPMVINLWASWCPPCRREMPMMAEVAAGLTDVDMYFVNQGEGAEAVRRYLSREGIVIAPVMDPGSQMMRHFAAMGLPATLFIDASGTLRAAHMGEISHAHLMAGIRDLKEND</sequence>
<dbReference type="GO" id="GO:0030313">
    <property type="term" value="C:cell envelope"/>
    <property type="evidence" value="ECO:0007669"/>
    <property type="project" value="UniProtKB-SubCell"/>
</dbReference>
<evidence type="ECO:0000313" key="8">
    <source>
        <dbReference type="Proteomes" id="UP000076128"/>
    </source>
</evidence>
<feature type="transmembrane region" description="Helical" evidence="5">
    <location>
        <begin position="40"/>
        <end position="60"/>
    </location>
</feature>
<feature type="transmembrane region" description="Helical" evidence="5">
    <location>
        <begin position="105"/>
        <end position="123"/>
    </location>
</feature>
<evidence type="ECO:0000313" key="7">
    <source>
        <dbReference type="EMBL" id="AMY71196.1"/>
    </source>
</evidence>